<dbReference type="PANTHER" id="PTHR43247:SF1">
    <property type="entry name" value="PHOSPHOSERINE AMINOTRANSFERASE"/>
    <property type="match status" value="1"/>
</dbReference>
<dbReference type="EMBL" id="JAVFKM010000001">
    <property type="protein sequence ID" value="MEF3111947.1"/>
    <property type="molecule type" value="Genomic_DNA"/>
</dbReference>
<evidence type="ECO:0000256" key="11">
    <source>
        <dbReference type="HAMAP-Rule" id="MF_00160"/>
    </source>
</evidence>
<dbReference type="NCBIfam" id="NF003764">
    <property type="entry name" value="PRK05355.1"/>
    <property type="match status" value="1"/>
</dbReference>
<dbReference type="SUPFAM" id="SSF53383">
    <property type="entry name" value="PLP-dependent transferases"/>
    <property type="match status" value="1"/>
</dbReference>
<keyword evidence="11" id="KW-0664">Pyridoxine biosynthesis</keyword>
<evidence type="ECO:0000313" key="14">
    <source>
        <dbReference type="EMBL" id="MEF3111947.1"/>
    </source>
</evidence>
<evidence type="ECO:0000256" key="4">
    <source>
        <dbReference type="ARBA" id="ARBA00022576"/>
    </source>
</evidence>
<feature type="binding site" evidence="11">
    <location>
        <position position="136"/>
    </location>
    <ligand>
        <name>pyridoxal 5'-phosphate</name>
        <dbReference type="ChEBI" id="CHEBI:597326"/>
    </ligand>
</feature>
<comment type="caution">
    <text evidence="11">Lacks conserved residue(s) required for the propagation of feature annotation.</text>
</comment>
<evidence type="ECO:0000256" key="2">
    <source>
        <dbReference type="ARBA" id="ARBA00005099"/>
    </source>
</evidence>
<comment type="subunit">
    <text evidence="11">Homodimer.</text>
</comment>
<feature type="region of interest" description="Disordered" evidence="12">
    <location>
        <begin position="1"/>
        <end position="45"/>
    </location>
</feature>
<dbReference type="InterPro" id="IPR015422">
    <property type="entry name" value="PyrdxlP-dep_Trfase_small"/>
</dbReference>
<feature type="binding site" evidence="11">
    <location>
        <position position="206"/>
    </location>
    <ligand>
        <name>pyridoxal 5'-phosphate</name>
        <dbReference type="ChEBI" id="CHEBI:597326"/>
    </ligand>
</feature>
<reference evidence="14 15" key="1">
    <citation type="submission" date="2023-08" db="EMBL/GenBank/DDBJ databases">
        <authorList>
            <person name="Sharma P."/>
            <person name="Verma V."/>
            <person name="Mohan M.K."/>
            <person name="Dubey A.K."/>
        </authorList>
    </citation>
    <scope>NUCLEOTIDE SEQUENCE [LARGE SCALE GENOMIC DNA]</scope>
    <source>
        <strain evidence="14 15">ADP4</strain>
    </source>
</reference>
<comment type="cofactor">
    <cofactor evidence="11">
        <name>pyridoxal 5'-phosphate</name>
        <dbReference type="ChEBI" id="CHEBI:597326"/>
    </cofactor>
    <text evidence="11">Binds 1 pyridoxal phosphate per subunit.</text>
</comment>
<dbReference type="RefSeq" id="WP_331785071.1">
    <property type="nucleotide sequence ID" value="NZ_JAVFKM010000001.1"/>
</dbReference>
<feature type="binding site" evidence="11">
    <location>
        <begin position="108"/>
        <end position="109"/>
    </location>
    <ligand>
        <name>pyridoxal 5'-phosphate</name>
        <dbReference type="ChEBI" id="CHEBI:597326"/>
    </ligand>
</feature>
<comment type="catalytic activity">
    <reaction evidence="10 11">
        <text>O-phospho-L-serine + 2-oxoglutarate = 3-phosphooxypyruvate + L-glutamate</text>
        <dbReference type="Rhea" id="RHEA:14329"/>
        <dbReference type="ChEBI" id="CHEBI:16810"/>
        <dbReference type="ChEBI" id="CHEBI:18110"/>
        <dbReference type="ChEBI" id="CHEBI:29985"/>
        <dbReference type="ChEBI" id="CHEBI:57524"/>
        <dbReference type="EC" id="2.6.1.52"/>
    </reaction>
</comment>
<keyword evidence="7 11" id="KW-0663">Pyridoxal phosphate</keyword>
<feature type="binding site" evidence="11">
    <location>
        <position position="229"/>
    </location>
    <ligand>
        <name>pyridoxal 5'-phosphate</name>
        <dbReference type="ChEBI" id="CHEBI:597326"/>
    </ligand>
</feature>
<keyword evidence="5 11" id="KW-0028">Amino-acid biosynthesis</keyword>
<dbReference type="Gene3D" id="3.40.640.10">
    <property type="entry name" value="Type I PLP-dependent aspartate aminotransferase-like (Major domain)"/>
    <property type="match status" value="1"/>
</dbReference>
<proteinExistence type="inferred from homology"/>
<evidence type="ECO:0000313" key="15">
    <source>
        <dbReference type="Proteomes" id="UP001348265"/>
    </source>
</evidence>
<feature type="binding site" evidence="11">
    <location>
        <begin position="271"/>
        <end position="272"/>
    </location>
    <ligand>
        <name>pyridoxal 5'-phosphate</name>
        <dbReference type="ChEBI" id="CHEBI:597326"/>
    </ligand>
</feature>
<dbReference type="InterPro" id="IPR022278">
    <property type="entry name" value="Pser_aminoTfrase"/>
</dbReference>
<dbReference type="GO" id="GO:0004648">
    <property type="term" value="F:O-phospho-L-serine:2-oxoglutarate aminotransferase activity"/>
    <property type="evidence" value="ECO:0007669"/>
    <property type="project" value="UniProtKB-EC"/>
</dbReference>
<sequence length="394" mass="42370">MGRRQAAGDRRGASGMPPEPRGASGAPPEPLGARDAYNFSAGPATLPRPVARRVREEFAAHAGDGASIVEISHKHPRFTGVLDTAVALYREVTGLPADHHVLFVHGGARMQCAAVPLNLIGRSPTRTAGYVVTGLFAQQAQREGARYGTAVTVAGSEGSGFDRIPEVSVRDCPPDAAFLHLTSNNTVYGTRWNDFPRDCPAPLVADATSDILSRRLDHGRFGIVYAGFQKNLGPAGTALVTVRDDLLGHALPETPRLLDYAVHAASKSLDNTPNTFAVFVLSLTLEWIRDQGGLAAVERTNLAKARLLYEELDRTAFYRPTAHPDHRSVTNIVFRLADESLTGEFLERAGEEGLLGLAGHRLVGGVRASVYNGMPLEGVRALADFLREFARIRG</sequence>
<evidence type="ECO:0000256" key="9">
    <source>
        <dbReference type="ARBA" id="ARBA00047630"/>
    </source>
</evidence>
<dbReference type="PIRSF" id="PIRSF000525">
    <property type="entry name" value="SerC"/>
    <property type="match status" value="1"/>
</dbReference>
<keyword evidence="6 11" id="KW-0808">Transferase</keyword>
<accession>A0ABU7WKI6</accession>
<keyword evidence="15" id="KW-1185">Reference proteome</keyword>
<evidence type="ECO:0000256" key="10">
    <source>
        <dbReference type="ARBA" id="ARBA00049007"/>
    </source>
</evidence>
<feature type="binding site" evidence="11">
    <location>
        <position position="186"/>
    </location>
    <ligand>
        <name>pyridoxal 5'-phosphate</name>
        <dbReference type="ChEBI" id="CHEBI:597326"/>
    </ligand>
</feature>
<organism evidence="14 15">
    <name type="scientific">Streptomyces chrestomyceticus</name>
    <dbReference type="NCBI Taxonomy" id="68185"/>
    <lineage>
        <taxon>Bacteria</taxon>
        <taxon>Bacillati</taxon>
        <taxon>Actinomycetota</taxon>
        <taxon>Actinomycetes</taxon>
        <taxon>Kitasatosporales</taxon>
        <taxon>Streptomycetaceae</taxon>
        <taxon>Streptomyces</taxon>
    </lineage>
</organism>
<comment type="similarity">
    <text evidence="3 11">Belongs to the class-V pyridoxal-phosphate-dependent aminotransferase family. SerC subfamily.</text>
</comment>
<dbReference type="InterPro" id="IPR015421">
    <property type="entry name" value="PyrdxlP-dep_Trfase_major"/>
</dbReference>
<feature type="modified residue" description="N6-(pyridoxal phosphate)lysine" evidence="11">
    <location>
        <position position="230"/>
    </location>
</feature>
<dbReference type="InterPro" id="IPR015424">
    <property type="entry name" value="PyrdxlP-dep_Trfase"/>
</dbReference>
<comment type="catalytic activity">
    <reaction evidence="9 11">
        <text>4-(phosphooxy)-L-threonine + 2-oxoglutarate = (R)-3-hydroxy-2-oxo-4-phosphooxybutanoate + L-glutamate</text>
        <dbReference type="Rhea" id="RHEA:16573"/>
        <dbReference type="ChEBI" id="CHEBI:16810"/>
        <dbReference type="ChEBI" id="CHEBI:29985"/>
        <dbReference type="ChEBI" id="CHEBI:58452"/>
        <dbReference type="ChEBI" id="CHEBI:58538"/>
        <dbReference type="EC" id="2.6.1.52"/>
    </reaction>
</comment>
<comment type="pathway">
    <text evidence="2 11">Amino-acid biosynthesis; L-serine biosynthesis; L-serine from 3-phospho-D-glycerate: step 2/3.</text>
</comment>
<dbReference type="Gene3D" id="3.90.1150.10">
    <property type="entry name" value="Aspartate Aminotransferase, domain 1"/>
    <property type="match status" value="1"/>
</dbReference>
<keyword evidence="4 11" id="KW-0032">Aminotransferase</keyword>
<dbReference type="PANTHER" id="PTHR43247">
    <property type="entry name" value="PHOSPHOSERINE AMINOTRANSFERASE"/>
    <property type="match status" value="1"/>
</dbReference>
<dbReference type="Pfam" id="PF00266">
    <property type="entry name" value="Aminotran_5"/>
    <property type="match status" value="1"/>
</dbReference>
<keyword evidence="11" id="KW-0963">Cytoplasm</keyword>
<name>A0ABU7WKI6_9ACTN</name>
<comment type="subcellular location">
    <subcellularLocation>
        <location evidence="11">Cytoplasm</location>
    </subcellularLocation>
</comment>
<protein>
    <recommendedName>
        <fullName evidence="11">Phosphoserine aminotransferase</fullName>
        <ecNumber evidence="11">2.6.1.52</ecNumber>
    </recommendedName>
    <alternativeName>
        <fullName evidence="11">Phosphohydroxythreonine aminotransferase</fullName>
        <shortName evidence="11">PSAT</shortName>
    </alternativeName>
</protein>
<feature type="domain" description="Aminotransferase class V" evidence="13">
    <location>
        <begin position="37"/>
        <end position="382"/>
    </location>
</feature>
<evidence type="ECO:0000259" key="13">
    <source>
        <dbReference type="Pfam" id="PF00266"/>
    </source>
</evidence>
<gene>
    <name evidence="11 14" type="primary">serC</name>
    <name evidence="14" type="ORF">RB636_01830</name>
</gene>
<comment type="pathway">
    <text evidence="11">Cofactor biosynthesis; pyridoxine 5'-phosphate biosynthesis; pyridoxine 5'-phosphate from D-erythrose 4-phosphate: step 3/5.</text>
</comment>
<dbReference type="Proteomes" id="UP001348265">
    <property type="component" value="Unassembled WGS sequence"/>
</dbReference>
<comment type="caution">
    <text evidence="14">The sequence shown here is derived from an EMBL/GenBank/DDBJ whole genome shotgun (WGS) entry which is preliminary data.</text>
</comment>
<evidence type="ECO:0000256" key="6">
    <source>
        <dbReference type="ARBA" id="ARBA00022679"/>
    </source>
</evidence>
<evidence type="ECO:0000256" key="3">
    <source>
        <dbReference type="ARBA" id="ARBA00006904"/>
    </source>
</evidence>
<evidence type="ECO:0000256" key="12">
    <source>
        <dbReference type="SAM" id="MobiDB-lite"/>
    </source>
</evidence>
<keyword evidence="8 11" id="KW-0718">Serine biosynthesis</keyword>
<evidence type="ECO:0000256" key="5">
    <source>
        <dbReference type="ARBA" id="ARBA00022605"/>
    </source>
</evidence>
<feature type="compositionally biased region" description="Basic and acidic residues" evidence="12">
    <location>
        <begin position="1"/>
        <end position="12"/>
    </location>
</feature>
<dbReference type="InterPro" id="IPR000192">
    <property type="entry name" value="Aminotrans_V_dom"/>
</dbReference>
<evidence type="ECO:0000256" key="8">
    <source>
        <dbReference type="ARBA" id="ARBA00023299"/>
    </source>
</evidence>
<evidence type="ECO:0000256" key="1">
    <source>
        <dbReference type="ARBA" id="ARBA00003483"/>
    </source>
</evidence>
<dbReference type="EC" id="2.6.1.52" evidence="11"/>
<comment type="function">
    <text evidence="1 11">Catalyzes the reversible conversion of 3-phosphohydroxypyruvate to phosphoserine and of 3-hydroxy-2-oxo-4-phosphonooxybutanoate to phosphohydroxythreonine.</text>
</comment>
<dbReference type="HAMAP" id="MF_00160">
    <property type="entry name" value="SerC_aminotrans_5"/>
    <property type="match status" value="1"/>
</dbReference>
<evidence type="ECO:0000256" key="7">
    <source>
        <dbReference type="ARBA" id="ARBA00022898"/>
    </source>
</evidence>